<sequence>MVNSRLFTRLKLKNGSHPAAIPDIIPRLKGSHAFSCIRCWRRSVGNPWGNNCEN</sequence>
<gene>
    <name evidence="1" type="ORF">EAIL5_3623</name>
</gene>
<accession>E5BAD6</accession>
<proteinExistence type="predicted"/>
<protein>
    <submittedName>
        <fullName evidence="1">Uncharacterized protein</fullName>
    </submittedName>
</protein>
<evidence type="ECO:0000313" key="1">
    <source>
        <dbReference type="EMBL" id="CBX82443.1"/>
    </source>
</evidence>
<name>E5BAD6_ERWAM</name>
<dbReference type="AlphaFoldDB" id="E5BAD6"/>
<organism evidence="1">
    <name type="scientific">Erwinia amylovora ATCC BAA-2158</name>
    <dbReference type="NCBI Taxonomy" id="889211"/>
    <lineage>
        <taxon>Bacteria</taxon>
        <taxon>Pseudomonadati</taxon>
        <taxon>Pseudomonadota</taxon>
        <taxon>Gammaproteobacteria</taxon>
        <taxon>Enterobacterales</taxon>
        <taxon>Erwiniaceae</taxon>
        <taxon>Erwinia</taxon>
    </lineage>
</organism>
<dbReference type="EMBL" id="FR719198">
    <property type="protein sequence ID" value="CBX82443.1"/>
    <property type="molecule type" value="Genomic_DNA"/>
</dbReference>
<reference evidence="1" key="1">
    <citation type="journal article" date="2011" name="J. Bacteriol.">
        <title>Genome Sequence of an Erwinia amylovora Strain with Pathogenicity Restricted to Rubus Plants.</title>
        <authorList>
            <person name="Powney R."/>
            <person name="Smits T.H."/>
            <person name="Sawbridge T."/>
            <person name="Frey B."/>
            <person name="Blom J."/>
            <person name="Frey J.E."/>
            <person name="Plummer K.M."/>
            <person name="Beer S.V."/>
            <person name="Luck J."/>
            <person name="Duffy B."/>
            <person name="Rodoni B."/>
        </authorList>
    </citation>
    <scope>NUCLEOTIDE SEQUENCE</scope>
    <source>
        <strain evidence="1">ATCC BAA-2158</strain>
    </source>
</reference>